<dbReference type="SUPFAM" id="SSF51261">
    <property type="entry name" value="Duplicated hybrid motif"/>
    <property type="match status" value="1"/>
</dbReference>
<dbReference type="AlphaFoldDB" id="A0A7H0HAZ4"/>
<keyword evidence="3" id="KW-0808">Transferase</keyword>
<dbReference type="Gene3D" id="2.70.70.10">
    <property type="entry name" value="Glucose Permease (Domain IIA)"/>
    <property type="match status" value="1"/>
</dbReference>
<sequence>MRLEGRLFEVLAERGEQVTAGTPIVSWDPASVTDPDMDRTILVVLMDQAPDSIVSPAIGTDVVAGDVLFTQE</sequence>
<dbReference type="InterPro" id="IPR001127">
    <property type="entry name" value="PTS_EIIA_1_perm"/>
</dbReference>
<organism evidence="5 6">
    <name type="scientific">Tessaracoccus defluvii</name>
    <dbReference type="NCBI Taxonomy" id="1285901"/>
    <lineage>
        <taxon>Bacteria</taxon>
        <taxon>Bacillati</taxon>
        <taxon>Actinomycetota</taxon>
        <taxon>Actinomycetes</taxon>
        <taxon>Propionibacteriales</taxon>
        <taxon>Propionibacteriaceae</taxon>
        <taxon>Tessaracoccus</taxon>
    </lineage>
</organism>
<evidence type="ECO:0000259" key="4">
    <source>
        <dbReference type="Pfam" id="PF00358"/>
    </source>
</evidence>
<dbReference type="GO" id="GO:0009401">
    <property type="term" value="P:phosphoenolpyruvate-dependent sugar phosphotransferase system"/>
    <property type="evidence" value="ECO:0007669"/>
    <property type="project" value="InterPro"/>
</dbReference>
<dbReference type="Pfam" id="PF00358">
    <property type="entry name" value="PTS_EIIA_1"/>
    <property type="match status" value="1"/>
</dbReference>
<dbReference type="GO" id="GO:0016740">
    <property type="term" value="F:transferase activity"/>
    <property type="evidence" value="ECO:0007669"/>
    <property type="project" value="UniProtKB-KW"/>
</dbReference>
<evidence type="ECO:0000256" key="1">
    <source>
        <dbReference type="ARBA" id="ARBA00022448"/>
    </source>
</evidence>
<dbReference type="Proteomes" id="UP000516117">
    <property type="component" value="Chromosome"/>
</dbReference>
<evidence type="ECO:0000313" key="5">
    <source>
        <dbReference type="EMBL" id="QNP57710.1"/>
    </source>
</evidence>
<dbReference type="EMBL" id="CP060789">
    <property type="protein sequence ID" value="QNP57710.1"/>
    <property type="molecule type" value="Genomic_DNA"/>
</dbReference>
<evidence type="ECO:0000313" key="6">
    <source>
        <dbReference type="Proteomes" id="UP000516117"/>
    </source>
</evidence>
<keyword evidence="1" id="KW-0813">Transport</keyword>
<gene>
    <name evidence="5" type="ORF">H9L22_05560</name>
</gene>
<protein>
    <submittedName>
        <fullName evidence="5">PTS glucose transporter subunit IIA</fullName>
    </submittedName>
</protein>
<dbReference type="KEGG" id="tdf:H9L22_05560"/>
<dbReference type="InterPro" id="IPR011055">
    <property type="entry name" value="Dup_hybrid_motif"/>
</dbReference>
<keyword evidence="6" id="KW-1185">Reference proteome</keyword>
<reference evidence="5 6" key="1">
    <citation type="submission" date="2020-08" db="EMBL/GenBank/DDBJ databases">
        <title>Genome sequence of Tessaracoccus defluvii JCM 17540T.</title>
        <authorList>
            <person name="Hyun D.-W."/>
            <person name="Bae J.-W."/>
        </authorList>
    </citation>
    <scope>NUCLEOTIDE SEQUENCE [LARGE SCALE GENOMIC DNA]</scope>
    <source>
        <strain evidence="5 6">JCM 17540</strain>
    </source>
</reference>
<name>A0A7H0HAZ4_9ACTN</name>
<proteinExistence type="predicted"/>
<evidence type="ECO:0000256" key="2">
    <source>
        <dbReference type="ARBA" id="ARBA00022597"/>
    </source>
</evidence>
<evidence type="ECO:0000256" key="3">
    <source>
        <dbReference type="ARBA" id="ARBA00022679"/>
    </source>
</evidence>
<keyword evidence="2 5" id="KW-0762">Sugar transport</keyword>
<feature type="domain" description="PTS EIIA type-1" evidence="4">
    <location>
        <begin position="2"/>
        <end position="48"/>
    </location>
</feature>
<accession>A0A7H0HAZ4</accession>